<feature type="region of interest" description="Disordered" evidence="4">
    <location>
        <begin position="909"/>
        <end position="940"/>
    </location>
</feature>
<dbReference type="Proteomes" id="UP000762676">
    <property type="component" value="Unassembled WGS sequence"/>
</dbReference>
<evidence type="ECO:0000256" key="4">
    <source>
        <dbReference type="SAM" id="MobiDB-lite"/>
    </source>
</evidence>
<feature type="domain" description="DOCKER" evidence="6">
    <location>
        <begin position="1786"/>
        <end position="2220"/>
    </location>
</feature>
<dbReference type="Pfam" id="PF06920">
    <property type="entry name" value="DHR-2_Lobe_A"/>
    <property type="match status" value="1"/>
</dbReference>
<dbReference type="EMBL" id="BMAT01000732">
    <property type="protein sequence ID" value="GFR72088.1"/>
    <property type="molecule type" value="Genomic_DNA"/>
</dbReference>
<dbReference type="CDD" id="cd08696">
    <property type="entry name" value="C2_Dock-C"/>
    <property type="match status" value="1"/>
</dbReference>
<dbReference type="PROSITE" id="PS51651">
    <property type="entry name" value="DOCKER"/>
    <property type="match status" value="1"/>
</dbReference>
<dbReference type="InterPro" id="IPR021816">
    <property type="entry name" value="DOCK_C/D_N"/>
</dbReference>
<comment type="similarity">
    <text evidence="3">Belongs to the DOCK family.</text>
</comment>
<evidence type="ECO:0000256" key="1">
    <source>
        <dbReference type="ARBA" id="ARBA00022553"/>
    </source>
</evidence>
<name>A0AAV4FFK9_9GAST</name>
<evidence type="ECO:0000256" key="3">
    <source>
        <dbReference type="PROSITE-ProRule" id="PRU00983"/>
    </source>
</evidence>
<dbReference type="InterPro" id="IPR035892">
    <property type="entry name" value="C2_domain_sf"/>
</dbReference>
<dbReference type="InterPro" id="IPR046773">
    <property type="entry name" value="DOCKER_Lobe_C"/>
</dbReference>
<accession>A0AAV4FFK9</accession>
<dbReference type="Gene3D" id="1.20.58.740">
    <property type="match status" value="1"/>
</dbReference>
<dbReference type="GO" id="GO:0007264">
    <property type="term" value="P:small GTPase-mediated signal transduction"/>
    <property type="evidence" value="ECO:0007669"/>
    <property type="project" value="InterPro"/>
</dbReference>
<dbReference type="PROSITE" id="PS51650">
    <property type="entry name" value="C2_DOCK"/>
    <property type="match status" value="1"/>
</dbReference>
<dbReference type="Pfam" id="PF11878">
    <property type="entry name" value="DOCK_C-D_N"/>
    <property type="match status" value="1"/>
</dbReference>
<sequence length="2317" mass="263911">MAAPGQRAFAQKLSKQGAAEVRRQVSSSVCSSQDLSRSASVQSISLYSQPTQVSTSDSLLPVDYEDFVLHNQCMVERDPHKDLLLYPEDDIQVLKIPKSCRTTQPSMPESGAETDPHVRDCVQRYTSDLTVVLRRYQKFSSSYCSKERLTDHDMYQHEYEIDVEEYREEEREQDTNKRQSIHMNETPRGSWASSIFDLKQSQADALLPNLFDRISYDDVDRNNENQRQQYRHDNIFSLYPPQDEEEMIERRINPDVPKEHFGHRILVKCLQLSLEMEVEPIFVSMALYDSRERKKISETFHFDLNNENTMRLISGHITHADVSTVSRSCIFSITYPSPDVFLVVRLEKVLQQGDISECAEPYMKEDKTAKEEKYRANAAQFCERLGKYRMPFAWTAIYLMNIVTGNGSLEREGRREGREASVEKRTREPSMEKFGEHEMSRAASLDRRSNSSTGQFDSLRRRSKDDMSTGRRGSVDRGRSGYEKFRSWSPESYSASMDNFRPVTLTVSSFFKQEGVKLSDEDLYKFLVDLKRPSSVLKRVKCIPATLKLDISPCPEEPRYTLTPELLRVEPYPDDKGRPTKEVLEFPSREVFVPYTIYRNLMYVYPKSLNFANRQGSARNLAVKVQFLGGEDENHAPVVIFGKSSCPEFSSDTMAAVTYHNKSPDFYEEVKIKLPAKLSETHHLLFTFYHISCQVKKNEPIQTEVPVGYTWLPLYRDGRLVSGDFNLPVSVDKLPPNYSLYHPDVQVTNMKWVDNHKGVFNVSVKAVSSVFAQDEHIDRFMNLYTYVQEQKIPPRMNEMCFENELKRSIMDITNARGENLLQFLHLILDKLVNLMVRPPIIGGNVVNVGQATFESMAQVVQRVHENLDEKNDRNLLLASYVQYSYSVASQGTVPQGQQRYATLGRPSSLPVCSANHQRSSSNPDLAGNTPTSPDYEFSTFTSGRTLDRSGSMRGEDPSLGVTKVRGKKLVHEELALQWRVSMGRMGDHALTNAWFFFELMVKAMAEHLDQVDKLCAPRQMRFPEHFNNDVESLISMIIAKIVDKFIMEPPLVKSLNTSLAFFIHDLLSLMDRTFVFQLICDYCKVLADKMKHLSDPTSLMLLRLDFLRIVCSHEHYLPLNLAFGTPLTPSGLHSPTSSVSSRSSVTSSTTLVDKSRSSFYNLTPQFRSQHYLTGLILSDLAVSFDASNCIIHQRAISVLRNLLLNHDLDVRYTDPEVKSRLATLYLPLIGIVMEALPQLHNPGLENKAKASGGASLDDEGDRISQTVAMAIAGPSMMSRVYASGPLAQGAYDDGQEGNKRHRPPLGIESTRSLLLCFLWVLKNTKQSVLKTWWSELPIDRLAKLLELLFLAVSNFEYKAKWATPSVVKLWRRTWSEDTLEEWTNIADKRNSGGSMTGASGVTGVTGDRGSPSPTLGGSAAGHMVSGGRPKSHTLPKSQSLHEQLWEGIQRKSVDFLRGGSNLLTRTNSKDDSPAAQQGRRAATQCSQQTLKKSVDMKSRLEEAILGTGNARTEMMLRRRQNSLASLTGLGGSQTPPPVPVAPDNGSSRLRWRKDQVQWRHSMDVTDSPRQLEMEMEYQDESGLAAEVSMVCLDNLELIIQIAQNSEMLQPLLGSSLRVLLHMLALNQSTDVLQHLFATQRALVTKFLDLLFEEETEQCAELCLRLLRHCSSPIAATRSQASASLYLLMRQNFELGNNFARVKMQVTMSLSSLVGQNQTFNEEFLRKSLKTILTYAEQDQELENTSFREQVRDLVFNLHMILSDTVKMKEFAEDPEMLLDLMYRIAKGYQNSPDLRLTWLQNMASDHSKRRNHAEAAQCLVHAAGLVAEYLNMLEDKPYLPVGCVAFERITPNVLEESAVSDDVVSPDEEGICTGMYFTENGLVGLLEQAASSFNMASMFEAVNEIYKLMIPIYEQNRDYKKLAHVHQKLHEAFTNVTRQEGKRVFGTYFRVGFYGSKFGDLDGEEFVYKEQMITNLLEISHRLESFYTERFGANSVEIIKDSNTVERDKLDPEKAYMQITYVEPYFDLYEYKERITYFDKNYKLKRFIYATPFTLDGRAHGELHEQYKRKTILTTNHFFPYIKTRVNVIERKQIILSPVEVAIEDIQKKTRELASAMAQDPPDSKILQMVLQGCIGTTVNQGPFEVALVFLSDITDGKQAPTKAHTKLRLCFKDFIKKCGDALQKNKLLMPEQKEYQRELERKYHTFREKISPMISTTVMRKYNRHHRRSGLFRPATHTEYSGSKEIKAILPSASLWETLGQGRVPTQPPNQGDVKPWKQVVDEVREHSGSTSVYGFVFRCAEQRTSLDAMVRTTAQ</sequence>
<dbReference type="Pfam" id="PF14429">
    <property type="entry name" value="DOCK-C2"/>
    <property type="match status" value="1"/>
</dbReference>
<evidence type="ECO:0000313" key="7">
    <source>
        <dbReference type="EMBL" id="GFR72088.1"/>
    </source>
</evidence>
<organism evidence="7 8">
    <name type="scientific">Elysia marginata</name>
    <dbReference type="NCBI Taxonomy" id="1093978"/>
    <lineage>
        <taxon>Eukaryota</taxon>
        <taxon>Metazoa</taxon>
        <taxon>Spiralia</taxon>
        <taxon>Lophotrochozoa</taxon>
        <taxon>Mollusca</taxon>
        <taxon>Gastropoda</taxon>
        <taxon>Heterobranchia</taxon>
        <taxon>Euthyneura</taxon>
        <taxon>Panpulmonata</taxon>
        <taxon>Sacoglossa</taxon>
        <taxon>Placobranchoidea</taxon>
        <taxon>Plakobranchidae</taxon>
        <taxon>Elysia</taxon>
    </lineage>
</organism>
<dbReference type="Pfam" id="PF20421">
    <property type="entry name" value="DHR-2_Lobe_C"/>
    <property type="match status" value="1"/>
</dbReference>
<keyword evidence="2" id="KW-0344">Guanine-nucleotide releasing factor</keyword>
<feature type="compositionally biased region" description="Basic and acidic residues" evidence="4">
    <location>
        <begin position="458"/>
        <end position="482"/>
    </location>
</feature>
<feature type="compositionally biased region" description="Polar residues" evidence="4">
    <location>
        <begin position="914"/>
        <end position="940"/>
    </location>
</feature>
<evidence type="ECO:0000259" key="5">
    <source>
        <dbReference type="PROSITE" id="PS51650"/>
    </source>
</evidence>
<dbReference type="Gene3D" id="2.60.40.150">
    <property type="entry name" value="C2 domain"/>
    <property type="match status" value="1"/>
</dbReference>
<keyword evidence="1" id="KW-0597">Phosphoprotein</keyword>
<dbReference type="InterPro" id="IPR027007">
    <property type="entry name" value="C2_DOCK-type_domain"/>
</dbReference>
<gene>
    <name evidence="7" type="ORF">ElyMa_000369400</name>
</gene>
<dbReference type="FunFam" id="1.20.58.740:FF:000002">
    <property type="entry name" value="Dedicator of cytokinesis protein 7"/>
    <property type="match status" value="1"/>
</dbReference>
<feature type="compositionally biased region" description="Basic and acidic residues" evidence="4">
    <location>
        <begin position="409"/>
        <end position="449"/>
    </location>
</feature>
<feature type="domain" description="C2 DOCK-type" evidence="5">
    <location>
        <begin position="599"/>
        <end position="767"/>
    </location>
</feature>
<dbReference type="InterPro" id="IPR046770">
    <property type="entry name" value="DOCKER_Lobe_B"/>
</dbReference>
<dbReference type="PANTHER" id="PTHR23317">
    <property type="entry name" value="DEDICATOR OF CYTOKINESIS DOCK"/>
    <property type="match status" value="1"/>
</dbReference>
<comment type="caution">
    <text evidence="7">The sequence shown here is derived from an EMBL/GenBank/DDBJ whole genome shotgun (WGS) entry which is preliminary data.</text>
</comment>
<dbReference type="InterPro" id="IPR046769">
    <property type="entry name" value="DOCKER_Lobe_A"/>
</dbReference>
<feature type="region of interest" description="Disordered" evidence="4">
    <location>
        <begin position="409"/>
        <end position="482"/>
    </location>
</feature>
<dbReference type="Gene3D" id="1.25.40.410">
    <property type="match status" value="1"/>
</dbReference>
<feature type="region of interest" description="Disordered" evidence="4">
    <location>
        <begin position="1387"/>
        <end position="1440"/>
    </location>
</feature>
<proteinExistence type="inferred from homology"/>
<dbReference type="GO" id="GO:0005085">
    <property type="term" value="F:guanyl-nucleotide exchange factor activity"/>
    <property type="evidence" value="ECO:0007669"/>
    <property type="project" value="UniProtKB-KW"/>
</dbReference>
<dbReference type="InterPro" id="IPR027357">
    <property type="entry name" value="DOCKER_dom"/>
</dbReference>
<keyword evidence="8" id="KW-1185">Reference proteome</keyword>
<feature type="region of interest" description="Disordered" evidence="4">
    <location>
        <begin position="1463"/>
        <end position="1488"/>
    </location>
</feature>
<dbReference type="Pfam" id="PF20422">
    <property type="entry name" value="DHR-2_Lobe_B"/>
    <property type="match status" value="1"/>
</dbReference>
<dbReference type="InterPro" id="IPR043161">
    <property type="entry name" value="DOCK_C_lobe_A"/>
</dbReference>
<feature type="region of interest" description="Disordered" evidence="4">
    <location>
        <begin position="1527"/>
        <end position="1547"/>
    </location>
</feature>
<evidence type="ECO:0000313" key="8">
    <source>
        <dbReference type="Proteomes" id="UP000762676"/>
    </source>
</evidence>
<dbReference type="InterPro" id="IPR026791">
    <property type="entry name" value="DOCK"/>
</dbReference>
<evidence type="ECO:0000256" key="2">
    <source>
        <dbReference type="ARBA" id="ARBA00022658"/>
    </source>
</evidence>
<dbReference type="FunFam" id="1.25.40.410:FF:000002">
    <property type="entry name" value="Dedicator of cytokinesis protein 7"/>
    <property type="match status" value="1"/>
</dbReference>
<dbReference type="PANTHER" id="PTHR23317:SF76">
    <property type="entry name" value="LD20667P"/>
    <property type="match status" value="1"/>
</dbReference>
<dbReference type="InterPro" id="IPR043162">
    <property type="entry name" value="DOCK_C_lobe_C"/>
</dbReference>
<reference evidence="7 8" key="1">
    <citation type="journal article" date="2021" name="Elife">
        <title>Chloroplast acquisition without the gene transfer in kleptoplastic sea slugs, Plakobranchus ocellatus.</title>
        <authorList>
            <person name="Maeda T."/>
            <person name="Takahashi S."/>
            <person name="Yoshida T."/>
            <person name="Shimamura S."/>
            <person name="Takaki Y."/>
            <person name="Nagai Y."/>
            <person name="Toyoda A."/>
            <person name="Suzuki Y."/>
            <person name="Arimoto A."/>
            <person name="Ishii H."/>
            <person name="Satoh N."/>
            <person name="Nishiyama T."/>
            <person name="Hasebe M."/>
            <person name="Maruyama T."/>
            <person name="Minagawa J."/>
            <person name="Obokata J."/>
            <person name="Shigenobu S."/>
        </authorList>
    </citation>
    <scope>NUCLEOTIDE SEQUENCE [LARGE SCALE GENOMIC DNA]</scope>
</reference>
<evidence type="ECO:0000259" key="6">
    <source>
        <dbReference type="PROSITE" id="PS51651"/>
    </source>
</evidence>
<dbReference type="InterPro" id="IPR037808">
    <property type="entry name" value="C2_Dock-C"/>
</dbReference>
<protein>
    <submittedName>
        <fullName evidence="7">Dedicator of cytokinesis protein 7-like</fullName>
    </submittedName>
</protein>